<dbReference type="Proteomes" id="UP000236893">
    <property type="component" value="Unassembled WGS sequence"/>
</dbReference>
<evidence type="ECO:0000256" key="1">
    <source>
        <dbReference type="ARBA" id="ARBA00023125"/>
    </source>
</evidence>
<keyword evidence="1 2" id="KW-0238">DNA-binding</keyword>
<feature type="domain" description="HTH tetR-type" evidence="3">
    <location>
        <begin position="4"/>
        <end position="64"/>
    </location>
</feature>
<comment type="caution">
    <text evidence="4">The sequence shown here is derived from an EMBL/GenBank/DDBJ whole genome shotgun (WGS) entry which is preliminary data.</text>
</comment>
<evidence type="ECO:0000313" key="4">
    <source>
        <dbReference type="EMBL" id="POY39341.1"/>
    </source>
</evidence>
<dbReference type="Gene3D" id="1.10.357.10">
    <property type="entry name" value="Tetracycline Repressor, domain 2"/>
    <property type="match status" value="1"/>
</dbReference>
<dbReference type="PROSITE" id="PS01081">
    <property type="entry name" value="HTH_TETR_1"/>
    <property type="match status" value="1"/>
</dbReference>
<name>A0A2S5A9R8_9SPHI</name>
<gene>
    <name evidence="4" type="ORF">C3K47_02245</name>
</gene>
<dbReference type="GO" id="GO:0003677">
    <property type="term" value="F:DNA binding"/>
    <property type="evidence" value="ECO:0007669"/>
    <property type="project" value="UniProtKB-UniRule"/>
</dbReference>
<dbReference type="InterPro" id="IPR023772">
    <property type="entry name" value="DNA-bd_HTH_TetR-type_CS"/>
</dbReference>
<dbReference type="PROSITE" id="PS50977">
    <property type="entry name" value="HTH_TETR_2"/>
    <property type="match status" value="1"/>
</dbReference>
<protein>
    <submittedName>
        <fullName evidence="4">TetR/AcrR family transcriptional regulator</fullName>
    </submittedName>
</protein>
<dbReference type="SUPFAM" id="SSF46689">
    <property type="entry name" value="Homeodomain-like"/>
    <property type="match status" value="1"/>
</dbReference>
<dbReference type="PRINTS" id="PR00455">
    <property type="entry name" value="HTHTETR"/>
</dbReference>
<dbReference type="InterPro" id="IPR050624">
    <property type="entry name" value="HTH-type_Tx_Regulator"/>
</dbReference>
<dbReference type="EMBL" id="PQVF01000001">
    <property type="protein sequence ID" value="POY39341.1"/>
    <property type="molecule type" value="Genomic_DNA"/>
</dbReference>
<feature type="DNA-binding region" description="H-T-H motif" evidence="2">
    <location>
        <begin position="27"/>
        <end position="46"/>
    </location>
</feature>
<evidence type="ECO:0000259" key="3">
    <source>
        <dbReference type="PROSITE" id="PS50977"/>
    </source>
</evidence>
<dbReference type="Pfam" id="PF00440">
    <property type="entry name" value="TetR_N"/>
    <property type="match status" value="1"/>
</dbReference>
<dbReference type="InterPro" id="IPR009057">
    <property type="entry name" value="Homeodomain-like_sf"/>
</dbReference>
<keyword evidence="5" id="KW-1185">Reference proteome</keyword>
<sequence>MDVDKISISIKNAAQHLFRRYGYHKTSVNEIAAKANLAKATIYKYFESKELILNVIIMDYLEKHIQELAASVDVNQPKLSTEEISDLILKASRLTYTACNEFIGWGFIRESANAQAFLKNLSNEIESLIMDMVLKVRNIQPGSDHAKSIYFLVSASKNIVFSFAFTSVTEADVKKNFIIFRNEILPYLIRGAFV</sequence>
<dbReference type="PANTHER" id="PTHR43479">
    <property type="entry name" value="ACREF/ENVCD OPERON REPRESSOR-RELATED"/>
    <property type="match status" value="1"/>
</dbReference>
<dbReference type="InterPro" id="IPR001647">
    <property type="entry name" value="HTH_TetR"/>
</dbReference>
<organism evidence="4 5">
    <name type="scientific">Solitalea longa</name>
    <dbReference type="NCBI Taxonomy" id="2079460"/>
    <lineage>
        <taxon>Bacteria</taxon>
        <taxon>Pseudomonadati</taxon>
        <taxon>Bacteroidota</taxon>
        <taxon>Sphingobacteriia</taxon>
        <taxon>Sphingobacteriales</taxon>
        <taxon>Sphingobacteriaceae</taxon>
        <taxon>Solitalea</taxon>
    </lineage>
</organism>
<accession>A0A2S5A9R8</accession>
<dbReference type="AlphaFoldDB" id="A0A2S5A9R8"/>
<evidence type="ECO:0000256" key="2">
    <source>
        <dbReference type="PROSITE-ProRule" id="PRU00335"/>
    </source>
</evidence>
<reference evidence="4 5" key="1">
    <citation type="submission" date="2018-01" db="EMBL/GenBank/DDBJ databases">
        <authorList>
            <person name="Gaut B.S."/>
            <person name="Morton B.R."/>
            <person name="Clegg M.T."/>
            <person name="Duvall M.R."/>
        </authorList>
    </citation>
    <scope>NUCLEOTIDE SEQUENCE [LARGE SCALE GENOMIC DNA]</scope>
    <source>
        <strain evidence="4 5">HR-AV</strain>
    </source>
</reference>
<proteinExistence type="predicted"/>
<dbReference type="PANTHER" id="PTHR43479:SF11">
    <property type="entry name" value="ACREF_ENVCD OPERON REPRESSOR-RELATED"/>
    <property type="match status" value="1"/>
</dbReference>
<dbReference type="OrthoDB" id="9787680at2"/>
<dbReference type="RefSeq" id="WP_103787443.1">
    <property type="nucleotide sequence ID" value="NZ_PQVF01000001.1"/>
</dbReference>
<evidence type="ECO:0000313" key="5">
    <source>
        <dbReference type="Proteomes" id="UP000236893"/>
    </source>
</evidence>